<reference evidence="2" key="1">
    <citation type="journal article" date="2023" name="GigaByte">
        <title>Genome assembly of the bearded iris, Iris pallida Lam.</title>
        <authorList>
            <person name="Bruccoleri R.E."/>
            <person name="Oakeley E.J."/>
            <person name="Faust A.M.E."/>
            <person name="Altorfer M."/>
            <person name="Dessus-Babus S."/>
            <person name="Burckhardt D."/>
            <person name="Oertli M."/>
            <person name="Naumann U."/>
            <person name="Petersen F."/>
            <person name="Wong J."/>
        </authorList>
    </citation>
    <scope>NUCLEOTIDE SEQUENCE</scope>
    <source>
        <strain evidence="2">GSM-AAB239-AS_SAM_17_03QT</strain>
    </source>
</reference>
<dbReference type="EMBL" id="JANAVB010014796">
    <property type="protein sequence ID" value="KAJ6833992.1"/>
    <property type="molecule type" value="Genomic_DNA"/>
</dbReference>
<keyword evidence="1" id="KW-1133">Transmembrane helix</keyword>
<sequence length="81" mass="9170">MTISKDRVKPSPMLGSWKLKKIFATGVVYGSYLDLMTTIFFSAMKETDFFSVCILYPAISCLRVPVKSTYRLAQQRPASHT</sequence>
<keyword evidence="1" id="KW-0812">Transmembrane</keyword>
<organism evidence="2 3">
    <name type="scientific">Iris pallida</name>
    <name type="common">Sweet iris</name>
    <dbReference type="NCBI Taxonomy" id="29817"/>
    <lineage>
        <taxon>Eukaryota</taxon>
        <taxon>Viridiplantae</taxon>
        <taxon>Streptophyta</taxon>
        <taxon>Embryophyta</taxon>
        <taxon>Tracheophyta</taxon>
        <taxon>Spermatophyta</taxon>
        <taxon>Magnoliopsida</taxon>
        <taxon>Liliopsida</taxon>
        <taxon>Asparagales</taxon>
        <taxon>Iridaceae</taxon>
        <taxon>Iridoideae</taxon>
        <taxon>Irideae</taxon>
        <taxon>Iris</taxon>
    </lineage>
</organism>
<feature type="transmembrane region" description="Helical" evidence="1">
    <location>
        <begin position="21"/>
        <end position="43"/>
    </location>
</feature>
<keyword evidence="1" id="KW-0472">Membrane</keyword>
<proteinExistence type="predicted"/>
<keyword evidence="3" id="KW-1185">Reference proteome</keyword>
<evidence type="ECO:0000313" key="2">
    <source>
        <dbReference type="EMBL" id="KAJ6833992.1"/>
    </source>
</evidence>
<comment type="caution">
    <text evidence="2">The sequence shown here is derived from an EMBL/GenBank/DDBJ whole genome shotgun (WGS) entry which is preliminary data.</text>
</comment>
<dbReference type="AlphaFoldDB" id="A0AAX6GZL7"/>
<evidence type="ECO:0000313" key="3">
    <source>
        <dbReference type="Proteomes" id="UP001140949"/>
    </source>
</evidence>
<name>A0AAX6GZL7_IRIPA</name>
<evidence type="ECO:0000256" key="1">
    <source>
        <dbReference type="SAM" id="Phobius"/>
    </source>
</evidence>
<protein>
    <submittedName>
        <fullName evidence="2">Uncharacterized protein</fullName>
    </submittedName>
</protein>
<dbReference type="Gene3D" id="1.20.1110.10">
    <property type="entry name" value="Calcium-transporting ATPase, transmembrane domain"/>
    <property type="match status" value="1"/>
</dbReference>
<reference evidence="2" key="2">
    <citation type="submission" date="2023-04" db="EMBL/GenBank/DDBJ databases">
        <authorList>
            <person name="Bruccoleri R.E."/>
            <person name="Oakeley E.J."/>
            <person name="Faust A.-M."/>
            <person name="Dessus-Babus S."/>
            <person name="Altorfer M."/>
            <person name="Burckhardt D."/>
            <person name="Oertli M."/>
            <person name="Naumann U."/>
            <person name="Petersen F."/>
            <person name="Wong J."/>
        </authorList>
    </citation>
    <scope>NUCLEOTIDE SEQUENCE</scope>
    <source>
        <strain evidence="2">GSM-AAB239-AS_SAM_17_03QT</strain>
        <tissue evidence="2">Leaf</tissue>
    </source>
</reference>
<accession>A0AAX6GZL7</accession>
<dbReference type="Proteomes" id="UP001140949">
    <property type="component" value="Unassembled WGS sequence"/>
</dbReference>
<feature type="transmembrane region" description="Helical" evidence="1">
    <location>
        <begin position="49"/>
        <end position="66"/>
    </location>
</feature>
<gene>
    <name evidence="2" type="ORF">M6B38_337220</name>
</gene>